<reference evidence="1" key="1">
    <citation type="submission" date="2018-05" db="EMBL/GenBank/DDBJ databases">
        <authorList>
            <person name="Lanie J.A."/>
            <person name="Ng W.-L."/>
            <person name="Kazmierczak K.M."/>
            <person name="Andrzejewski T.M."/>
            <person name="Davidsen T.M."/>
            <person name="Wayne K.J."/>
            <person name="Tettelin H."/>
            <person name="Glass J.I."/>
            <person name="Rusch D."/>
            <person name="Podicherti R."/>
            <person name="Tsui H.-C.T."/>
            <person name="Winkler M.E."/>
        </authorList>
    </citation>
    <scope>NUCLEOTIDE SEQUENCE</scope>
</reference>
<sequence length="111" mass="12528">MSIEISKGEEPYLIVSSDTHAGLQCENYRPYLESSLHDEFDKYVEERHEHRRITEEVNAEFLEQWEGENEEGLKGAYDSSVRNGVMDADGISGEIIFADGDAVTGQESPPF</sequence>
<proteinExistence type="predicted"/>
<feature type="non-terminal residue" evidence="1">
    <location>
        <position position="111"/>
    </location>
</feature>
<gene>
    <name evidence="1" type="ORF">METZ01_LOCUS469513</name>
</gene>
<dbReference type="EMBL" id="UINC01198618">
    <property type="protein sequence ID" value="SVE16659.1"/>
    <property type="molecule type" value="Genomic_DNA"/>
</dbReference>
<evidence type="ECO:0008006" key="2">
    <source>
        <dbReference type="Google" id="ProtNLM"/>
    </source>
</evidence>
<organism evidence="1">
    <name type="scientific">marine metagenome</name>
    <dbReference type="NCBI Taxonomy" id="408172"/>
    <lineage>
        <taxon>unclassified sequences</taxon>
        <taxon>metagenomes</taxon>
        <taxon>ecological metagenomes</taxon>
    </lineage>
</organism>
<evidence type="ECO:0000313" key="1">
    <source>
        <dbReference type="EMBL" id="SVE16659.1"/>
    </source>
</evidence>
<protein>
    <recommendedName>
        <fullName evidence="2">Amidohydrolase-related domain-containing protein</fullName>
    </recommendedName>
</protein>
<accession>A0A383BA66</accession>
<dbReference type="AlphaFoldDB" id="A0A383BA66"/>
<name>A0A383BA66_9ZZZZ</name>
<dbReference type="Gene3D" id="3.20.20.140">
    <property type="entry name" value="Metal-dependent hydrolases"/>
    <property type="match status" value="1"/>
</dbReference>